<feature type="compositionally biased region" description="Polar residues" evidence="1">
    <location>
        <begin position="287"/>
        <end position="304"/>
    </location>
</feature>
<evidence type="ECO:0000256" key="1">
    <source>
        <dbReference type="SAM" id="MobiDB-lite"/>
    </source>
</evidence>
<feature type="region of interest" description="Disordered" evidence="1">
    <location>
        <begin position="181"/>
        <end position="335"/>
    </location>
</feature>
<sequence length="379" mass="41893">MAFFEDPRLRQRWNQIAHDAETVTENAAAGIWSIQHNYINPCFGFIAASVDQCAAHALCLGNPEDRLRRRRGREHPQGGAEYSFDFYDDWYEDEQSGGLLGSWGGEDWDRLLAGTGSQRKHMGAETTEQPRRKRGMSYGTRGARRRTSDDDPTIIPSTQPIGFLGKLPWKLGGTLRYRPSAADLQDRPGKHGAAETEPLLEPDDGSDYGAERRAPRQRSGTTGSGDTSDSYRSRGDIFPSDGEGEEDAVPLDDEVTYDMIRKDDRSSGRSGTTRSSKGKWPEEGLSGSRTVSRTTLGSVTSTDSPAMDRTSKSVTLAAGAEHEPPLDDDEGLEDDQLQQEALEEMARNKETFILSVASPERDLGRRETAFQAARLPRFG</sequence>
<keyword evidence="3" id="KW-1185">Reference proteome</keyword>
<dbReference type="OrthoDB" id="5421971at2759"/>
<evidence type="ECO:0000313" key="3">
    <source>
        <dbReference type="Proteomes" id="UP000557566"/>
    </source>
</evidence>
<organism evidence="2 3">
    <name type="scientific">Ophiocordyceps sinensis</name>
    <dbReference type="NCBI Taxonomy" id="72228"/>
    <lineage>
        <taxon>Eukaryota</taxon>
        <taxon>Fungi</taxon>
        <taxon>Dikarya</taxon>
        <taxon>Ascomycota</taxon>
        <taxon>Pezizomycotina</taxon>
        <taxon>Sordariomycetes</taxon>
        <taxon>Hypocreomycetidae</taxon>
        <taxon>Hypocreales</taxon>
        <taxon>Ophiocordycipitaceae</taxon>
        <taxon>Ophiocordyceps</taxon>
    </lineage>
</organism>
<feature type="compositionally biased region" description="Acidic residues" evidence="1">
    <location>
        <begin position="326"/>
        <end position="335"/>
    </location>
</feature>
<dbReference type="EMBL" id="JAAVMX010000007">
    <property type="protein sequence ID" value="KAF4506720.1"/>
    <property type="molecule type" value="Genomic_DNA"/>
</dbReference>
<feature type="region of interest" description="Disordered" evidence="1">
    <location>
        <begin position="114"/>
        <end position="159"/>
    </location>
</feature>
<name>A0A8H4LWX9_9HYPO</name>
<evidence type="ECO:0000313" key="2">
    <source>
        <dbReference type="EMBL" id="KAF4506720.1"/>
    </source>
</evidence>
<feature type="compositionally biased region" description="Basic and acidic residues" evidence="1">
    <location>
        <begin position="359"/>
        <end position="368"/>
    </location>
</feature>
<feature type="compositionally biased region" description="Basic and acidic residues" evidence="1">
    <location>
        <begin position="184"/>
        <end position="194"/>
    </location>
</feature>
<feature type="compositionally biased region" description="Low complexity" evidence="1">
    <location>
        <begin position="218"/>
        <end position="228"/>
    </location>
</feature>
<accession>A0A8H4LWX9</accession>
<comment type="caution">
    <text evidence="2">The sequence shown here is derived from an EMBL/GenBank/DDBJ whole genome shotgun (WGS) entry which is preliminary data.</text>
</comment>
<protein>
    <submittedName>
        <fullName evidence="2">Uncharacterized protein</fullName>
    </submittedName>
</protein>
<feature type="compositionally biased region" description="Acidic residues" evidence="1">
    <location>
        <begin position="242"/>
        <end position="256"/>
    </location>
</feature>
<feature type="region of interest" description="Disordered" evidence="1">
    <location>
        <begin position="359"/>
        <end position="379"/>
    </location>
</feature>
<proteinExistence type="predicted"/>
<dbReference type="AlphaFoldDB" id="A0A8H4LWX9"/>
<gene>
    <name evidence="2" type="ORF">G6O67_006774</name>
</gene>
<dbReference type="Proteomes" id="UP000557566">
    <property type="component" value="Unassembled WGS sequence"/>
</dbReference>
<reference evidence="2 3" key="1">
    <citation type="journal article" date="2020" name="Genome Biol. Evol.">
        <title>A new high-quality draft genome assembly of the Chinese cordyceps Ophiocordyceps sinensis.</title>
        <authorList>
            <person name="Shu R."/>
            <person name="Zhang J."/>
            <person name="Meng Q."/>
            <person name="Zhang H."/>
            <person name="Zhou G."/>
            <person name="Li M."/>
            <person name="Wu P."/>
            <person name="Zhao Y."/>
            <person name="Chen C."/>
            <person name="Qin Q."/>
        </authorList>
    </citation>
    <scope>NUCLEOTIDE SEQUENCE [LARGE SCALE GENOMIC DNA]</scope>
    <source>
        <strain evidence="2 3">IOZ07</strain>
    </source>
</reference>